<accession>A0A8H6XRA4</accession>
<protein>
    <submittedName>
        <fullName evidence="2">Uncharacterized protein</fullName>
    </submittedName>
</protein>
<evidence type="ECO:0000313" key="3">
    <source>
        <dbReference type="Proteomes" id="UP000620124"/>
    </source>
</evidence>
<reference evidence="2" key="1">
    <citation type="submission" date="2020-05" db="EMBL/GenBank/DDBJ databases">
        <title>Mycena genomes resolve the evolution of fungal bioluminescence.</title>
        <authorList>
            <person name="Tsai I.J."/>
        </authorList>
    </citation>
    <scope>NUCLEOTIDE SEQUENCE</scope>
    <source>
        <strain evidence="2">CCC161011</strain>
    </source>
</reference>
<keyword evidence="3" id="KW-1185">Reference proteome</keyword>
<dbReference type="Proteomes" id="UP000620124">
    <property type="component" value="Unassembled WGS sequence"/>
</dbReference>
<feature type="compositionally biased region" description="Pro residues" evidence="1">
    <location>
        <begin position="89"/>
        <end position="113"/>
    </location>
</feature>
<evidence type="ECO:0000256" key="1">
    <source>
        <dbReference type="SAM" id="MobiDB-lite"/>
    </source>
</evidence>
<sequence>MPTQLQPPPQDLHHEAHNKHANALHRDALMQALGSILAPKRPTITGRSSSASTVDSSRSSSGTASPAHGHPAFLHLNPHAGPHAQMHSPAPPPPPPHSTPVPNPHQHPHPPSPLSESMSFPEGDTADAAEDAHASAAEAPTPIAPAPRAKIIDSLKNKNGAWDALIHGSFS</sequence>
<feature type="region of interest" description="Disordered" evidence="1">
    <location>
        <begin position="1"/>
        <end position="147"/>
    </location>
</feature>
<evidence type="ECO:0000313" key="2">
    <source>
        <dbReference type="EMBL" id="KAF7345036.1"/>
    </source>
</evidence>
<name>A0A8H6XRA4_9AGAR</name>
<gene>
    <name evidence="2" type="ORF">MVEN_01666400</name>
</gene>
<feature type="compositionally biased region" description="Pro residues" evidence="1">
    <location>
        <begin position="1"/>
        <end position="10"/>
    </location>
</feature>
<proteinExistence type="predicted"/>
<organism evidence="2 3">
    <name type="scientific">Mycena venus</name>
    <dbReference type="NCBI Taxonomy" id="2733690"/>
    <lineage>
        <taxon>Eukaryota</taxon>
        <taxon>Fungi</taxon>
        <taxon>Dikarya</taxon>
        <taxon>Basidiomycota</taxon>
        <taxon>Agaricomycotina</taxon>
        <taxon>Agaricomycetes</taxon>
        <taxon>Agaricomycetidae</taxon>
        <taxon>Agaricales</taxon>
        <taxon>Marasmiineae</taxon>
        <taxon>Mycenaceae</taxon>
        <taxon>Mycena</taxon>
    </lineage>
</organism>
<comment type="caution">
    <text evidence="2">The sequence shown here is derived from an EMBL/GenBank/DDBJ whole genome shotgun (WGS) entry which is preliminary data.</text>
</comment>
<feature type="compositionally biased region" description="Low complexity" evidence="1">
    <location>
        <begin position="46"/>
        <end position="65"/>
    </location>
</feature>
<feature type="compositionally biased region" description="Low complexity" evidence="1">
    <location>
        <begin position="134"/>
        <end position="147"/>
    </location>
</feature>
<dbReference type="AlphaFoldDB" id="A0A8H6XRA4"/>
<dbReference type="EMBL" id="JACAZI010000014">
    <property type="protein sequence ID" value="KAF7345036.1"/>
    <property type="molecule type" value="Genomic_DNA"/>
</dbReference>
<dbReference type="OrthoDB" id="3046911at2759"/>